<proteinExistence type="predicted"/>
<sequence>MNKLDEQKNHHLLCTEESSKIQKAGLNNRTDPISTVEPKRNDKISELTKKEHIKVHKPELALRRIISYTRIIKPTSRTSQFVKNILSTAYDTNNGYHTNDSYEFANSIHEYEIPQDYELISLDIVSFSTNITIEIA</sequence>
<reference evidence="1 2" key="1">
    <citation type="submission" date="2023-03" db="EMBL/GenBank/DDBJ databases">
        <title>Genome insight into feeding habits of ladybird beetles.</title>
        <authorList>
            <person name="Li H.-S."/>
            <person name="Huang Y.-H."/>
            <person name="Pang H."/>
        </authorList>
    </citation>
    <scope>NUCLEOTIDE SEQUENCE [LARGE SCALE GENOMIC DNA]</scope>
    <source>
        <strain evidence="1">SYSU_2023b</strain>
        <tissue evidence="1">Whole body</tissue>
    </source>
</reference>
<gene>
    <name evidence="1" type="ORF">WA026_008595</name>
</gene>
<comment type="caution">
    <text evidence="1">The sequence shown here is derived from an EMBL/GenBank/DDBJ whole genome shotgun (WGS) entry which is preliminary data.</text>
</comment>
<evidence type="ECO:0000313" key="2">
    <source>
        <dbReference type="Proteomes" id="UP001431783"/>
    </source>
</evidence>
<protein>
    <submittedName>
        <fullName evidence="1">Uncharacterized protein</fullName>
    </submittedName>
</protein>
<dbReference type="EMBL" id="JARQZJ010000063">
    <property type="protein sequence ID" value="KAK9880079.1"/>
    <property type="molecule type" value="Genomic_DNA"/>
</dbReference>
<keyword evidence="2" id="KW-1185">Reference proteome</keyword>
<name>A0AAW1UL02_9CUCU</name>
<accession>A0AAW1UL02</accession>
<feature type="non-terminal residue" evidence="1">
    <location>
        <position position="136"/>
    </location>
</feature>
<dbReference type="AlphaFoldDB" id="A0AAW1UL02"/>
<organism evidence="1 2">
    <name type="scientific">Henosepilachna vigintioctopunctata</name>
    <dbReference type="NCBI Taxonomy" id="420089"/>
    <lineage>
        <taxon>Eukaryota</taxon>
        <taxon>Metazoa</taxon>
        <taxon>Ecdysozoa</taxon>
        <taxon>Arthropoda</taxon>
        <taxon>Hexapoda</taxon>
        <taxon>Insecta</taxon>
        <taxon>Pterygota</taxon>
        <taxon>Neoptera</taxon>
        <taxon>Endopterygota</taxon>
        <taxon>Coleoptera</taxon>
        <taxon>Polyphaga</taxon>
        <taxon>Cucujiformia</taxon>
        <taxon>Coccinelloidea</taxon>
        <taxon>Coccinellidae</taxon>
        <taxon>Epilachninae</taxon>
        <taxon>Epilachnini</taxon>
        <taxon>Henosepilachna</taxon>
    </lineage>
</organism>
<evidence type="ECO:0000313" key="1">
    <source>
        <dbReference type="EMBL" id="KAK9880079.1"/>
    </source>
</evidence>
<dbReference type="Proteomes" id="UP001431783">
    <property type="component" value="Unassembled WGS sequence"/>
</dbReference>